<dbReference type="KEGG" id="vg:26517436"/>
<organism evidence="1 2">
    <name type="scientific">Gordonia phage GMA7</name>
    <dbReference type="NCBI Taxonomy" id="1647286"/>
    <lineage>
        <taxon>Viruses</taxon>
        <taxon>Duplodnaviria</taxon>
        <taxon>Heunggongvirae</taxon>
        <taxon>Uroviricota</taxon>
        <taxon>Caudoviricetes</taxon>
        <taxon>Getseptimavirus</taxon>
        <taxon>Getseptimavirus GMA7</taxon>
    </lineage>
</organism>
<protein>
    <submittedName>
        <fullName evidence="1">Uncharacterized protein</fullName>
    </submittedName>
</protein>
<proteinExistence type="predicted"/>
<dbReference type="OrthoDB" id="11983at10239"/>
<dbReference type="Proteomes" id="UP000202743">
    <property type="component" value="Segment"/>
</dbReference>
<accession>A0A0K0N6Y8</accession>
<name>A0A0K0N6Y8_9CAUD</name>
<sequence length="296" mass="33210">MALTPREIEAQIDEIADELNKFKKGMIIAVDLQLDKLTTLRNDLVGATSGPSGLGLVAQRAIAIGADKMKGGKAMTFPQQEYIKNLCGERFARIEGELVSAQQASSIIGTLMGMPKIPLDQRDLSTEKPWYSRSPMPAPTVDQVEYLEYNVLNMIPDGRYAVTSDDGKQTVFMRIVTRKPTSRGSERRLIQHKSSDRWLTRQTYSKSGHNFGINRIHGTVIADLLTQIMMDKAGCSDRYGDRYSECVRCGRELTDDKSRYYRLGSECISYRPDLVDYVDNKYGVWTPGKASRDGSM</sequence>
<dbReference type="RefSeq" id="YP_009189213.1">
    <property type="nucleotide sequence ID" value="NC_028673.1"/>
</dbReference>
<dbReference type="GeneID" id="26517436"/>
<evidence type="ECO:0000313" key="2">
    <source>
        <dbReference type="Proteomes" id="UP000202743"/>
    </source>
</evidence>
<dbReference type="Pfam" id="PF19474">
    <property type="entry name" value="DUF6011"/>
    <property type="match status" value="1"/>
</dbReference>
<gene>
    <name evidence="1" type="ORF">GMA7_76</name>
</gene>
<reference evidence="1 2" key="1">
    <citation type="journal article" date="2015" name="PLoS ONE">
        <title>Lysis to Kill: Evaluation of the Lytic Abilities, and Genomics of Nine Bacteriophages Infective for Gordonia spp. and Their Potential Use in Activated Sludge Foam Biocontrol.</title>
        <authorList>
            <person name="Dyson Z.A."/>
            <person name="Tucci J."/>
            <person name="Seviour R.J."/>
            <person name="Petrovski S."/>
        </authorList>
    </citation>
    <scope>NUCLEOTIDE SEQUENCE [LARGE SCALE GENOMIC DNA]</scope>
</reference>
<keyword evidence="2" id="KW-1185">Reference proteome</keyword>
<dbReference type="InterPro" id="IPR046053">
    <property type="entry name" value="DUF6011"/>
</dbReference>
<dbReference type="EMBL" id="KR063278">
    <property type="protein sequence ID" value="AKJ72513.1"/>
    <property type="molecule type" value="Genomic_DNA"/>
</dbReference>
<evidence type="ECO:0000313" key="1">
    <source>
        <dbReference type="EMBL" id="AKJ72513.1"/>
    </source>
</evidence>